<dbReference type="InterPro" id="IPR021115">
    <property type="entry name" value="Pyridoxal-P_BS"/>
</dbReference>
<dbReference type="InterPro" id="IPR015421">
    <property type="entry name" value="PyrdxlP-dep_Trfase_major"/>
</dbReference>
<keyword evidence="3" id="KW-0210">Decarboxylase</keyword>
<dbReference type="InterPro" id="IPR015422">
    <property type="entry name" value="PyrdxlP-dep_Trfase_small"/>
</dbReference>
<keyword evidence="4" id="KW-0663">Pyridoxal phosphate</keyword>
<keyword evidence="5" id="KW-0456">Lyase</keyword>
<dbReference type="Proteomes" id="UP001165060">
    <property type="component" value="Unassembled WGS sequence"/>
</dbReference>
<evidence type="ECO:0000256" key="1">
    <source>
        <dbReference type="ARBA" id="ARBA00001933"/>
    </source>
</evidence>
<dbReference type="Pfam" id="PF00282">
    <property type="entry name" value="Pyridoxal_deC"/>
    <property type="match status" value="1"/>
</dbReference>
<accession>A0ABQ6M8M0</accession>
<dbReference type="Gene3D" id="3.90.1150.170">
    <property type="match status" value="1"/>
</dbReference>
<keyword evidence="7" id="KW-1185">Reference proteome</keyword>
<dbReference type="Gene3D" id="3.40.640.10">
    <property type="entry name" value="Type I PLP-dependent aspartate aminotransferase-like (Major domain)"/>
    <property type="match status" value="1"/>
</dbReference>
<dbReference type="SUPFAM" id="SSF53383">
    <property type="entry name" value="PLP-dependent transferases"/>
    <property type="match status" value="1"/>
</dbReference>
<dbReference type="InterPro" id="IPR015424">
    <property type="entry name" value="PyrdxlP-dep_Trfase"/>
</dbReference>
<dbReference type="PANTHER" id="PTHR11999">
    <property type="entry name" value="GROUP II PYRIDOXAL-5-PHOSPHATE DECARBOXYLASE"/>
    <property type="match status" value="1"/>
</dbReference>
<comment type="caution">
    <text evidence="6">The sequence shown here is derived from an EMBL/GenBank/DDBJ whole genome shotgun (WGS) entry which is preliminary data.</text>
</comment>
<evidence type="ECO:0000313" key="6">
    <source>
        <dbReference type="EMBL" id="GMI21538.1"/>
    </source>
</evidence>
<evidence type="ECO:0000256" key="3">
    <source>
        <dbReference type="ARBA" id="ARBA00022793"/>
    </source>
</evidence>
<dbReference type="InterPro" id="IPR010977">
    <property type="entry name" value="Aromatic_deC"/>
</dbReference>
<dbReference type="InterPro" id="IPR002129">
    <property type="entry name" value="PyrdxlP-dep_de-COase"/>
</dbReference>
<dbReference type="Gene3D" id="3.90.1150.10">
    <property type="entry name" value="Aspartate Aminotransferase, domain 1"/>
    <property type="match status" value="1"/>
</dbReference>
<evidence type="ECO:0000313" key="7">
    <source>
        <dbReference type="Proteomes" id="UP001165060"/>
    </source>
</evidence>
<proteinExistence type="inferred from homology"/>
<dbReference type="PANTHER" id="PTHR11999:SF70">
    <property type="entry name" value="MIP05841P"/>
    <property type="match status" value="1"/>
</dbReference>
<reference evidence="6 7" key="1">
    <citation type="journal article" date="2023" name="Commun. Biol.">
        <title>Genome analysis of Parmales, the sister group of diatoms, reveals the evolutionary specialization of diatoms from phago-mixotrophs to photoautotrophs.</title>
        <authorList>
            <person name="Ban H."/>
            <person name="Sato S."/>
            <person name="Yoshikawa S."/>
            <person name="Yamada K."/>
            <person name="Nakamura Y."/>
            <person name="Ichinomiya M."/>
            <person name="Sato N."/>
            <person name="Blanc-Mathieu R."/>
            <person name="Endo H."/>
            <person name="Kuwata A."/>
            <person name="Ogata H."/>
        </authorList>
    </citation>
    <scope>NUCLEOTIDE SEQUENCE [LARGE SCALE GENOMIC DNA]</scope>
</reference>
<evidence type="ECO:0000256" key="4">
    <source>
        <dbReference type="ARBA" id="ARBA00022898"/>
    </source>
</evidence>
<sequence length="658" mass="69381">MAGVIGIGEWAAAGRLTLESFPPGSECGEDEAQRLVELSENCCDHVVVIDASNGDISPIFAAVRSHNPAVGFTSISTDDDLEDNANIKCSFAHDVSSAGYALAAATALCIKTDSEGGAMSPAEIITACLPSPAAETELLRRLLPEPDLSPVSVLEKVISVVAPTEPTSSTTLDPTTPEEWAALRASSHALLDAALDKMEAAKVGRVWNPVPDSMKQSLNAPLPSAGISHPELAAKLETLLPHGVGNTHPRFFGWVHGAGAPGAVLPELVGAAMNANCGGRDHGGIYVERQVLAWSREIMGFPPDSGALLVSGTSMATVIAIKAARDRRLGFTESRTRGLTGVDGGGKLVGYMAKGAHSCLLRAFDILGLGSDALRLVPVKEDFTMDLDALKTAVATDRAAGLTPFVVVGTCGSVNVGAVDDMDALADYASSEGIWFHVDGAFGATAALSPALSPLLKGMDRADSLAFDFHKWLHVNYDAGCVLVRDGDAHLRAFSERPDYLAPSDRGLAAGAHWPVDYGPELSRGFRALKVWSHLTEHGTEKLGAAITRNVEQAAYLAGRVDASPSLRRLAPAAMQIVVFRYEGGAGGDGVPEEEMDRLNDLIVVELQERGIAAPSTTKIEGKLAIRVNITNHRTRFEDLDLLVAEVEKLGKELSDNN</sequence>
<gene>
    <name evidence="6" type="ORF">TeGR_g3940</name>
</gene>
<evidence type="ECO:0000256" key="2">
    <source>
        <dbReference type="ARBA" id="ARBA00009533"/>
    </source>
</evidence>
<organism evidence="6 7">
    <name type="scientific">Tetraparma gracilis</name>
    <dbReference type="NCBI Taxonomy" id="2962635"/>
    <lineage>
        <taxon>Eukaryota</taxon>
        <taxon>Sar</taxon>
        <taxon>Stramenopiles</taxon>
        <taxon>Ochrophyta</taxon>
        <taxon>Bolidophyceae</taxon>
        <taxon>Parmales</taxon>
        <taxon>Triparmaceae</taxon>
        <taxon>Tetraparma</taxon>
    </lineage>
</organism>
<comment type="cofactor">
    <cofactor evidence="1">
        <name>pyridoxal 5'-phosphate</name>
        <dbReference type="ChEBI" id="CHEBI:597326"/>
    </cofactor>
</comment>
<name>A0ABQ6M8M0_9STRA</name>
<evidence type="ECO:0000256" key="5">
    <source>
        <dbReference type="ARBA" id="ARBA00023239"/>
    </source>
</evidence>
<dbReference type="EMBL" id="BRYB01000052">
    <property type="protein sequence ID" value="GMI21538.1"/>
    <property type="molecule type" value="Genomic_DNA"/>
</dbReference>
<comment type="similarity">
    <text evidence="2">Belongs to the group II decarboxylase family.</text>
</comment>
<protein>
    <submittedName>
        <fullName evidence="6">Uncharacterized protein</fullName>
    </submittedName>
</protein>
<dbReference type="PROSITE" id="PS00392">
    <property type="entry name" value="DDC_GAD_HDC_YDC"/>
    <property type="match status" value="1"/>
</dbReference>